<dbReference type="InterPro" id="IPR016181">
    <property type="entry name" value="Acyl_CoA_acyltransferase"/>
</dbReference>
<sequence>MVSFTTAESEEDLLNIISLMKSNLRKTLSLDQQASDGFLSIEFSYDILRKMNQLAPSIIATDTTSNKLVGYALASLPEIAVELPDIAKLILLIKTLDYKGKPLRDNTYYILGQICVADGYRGRMVFDGMLQKHRELHSDRYEMMITCISNKNVRSLRAHARVGFETIYTFNDLSSDDTWHAVLWDWRQSNSSSSPAIEISKSK</sequence>
<dbReference type="Gene3D" id="3.40.630.30">
    <property type="match status" value="1"/>
</dbReference>
<protein>
    <recommendedName>
        <fullName evidence="5">GNAT family N-acetyltransferase</fullName>
    </recommendedName>
</protein>
<evidence type="ECO:0000313" key="4">
    <source>
        <dbReference type="Proteomes" id="UP000663866"/>
    </source>
</evidence>
<dbReference type="EMBL" id="CAJOBG010006726">
    <property type="protein sequence ID" value="CAF4195637.1"/>
    <property type="molecule type" value="Genomic_DNA"/>
</dbReference>
<evidence type="ECO:0000313" key="2">
    <source>
        <dbReference type="EMBL" id="CAF4195637.1"/>
    </source>
</evidence>
<dbReference type="AlphaFoldDB" id="A0A816Y286"/>
<evidence type="ECO:0000313" key="3">
    <source>
        <dbReference type="Proteomes" id="UP000663856"/>
    </source>
</evidence>
<keyword evidence="4" id="KW-1185">Reference proteome</keyword>
<name>A0A816Y286_9BILA</name>
<comment type="caution">
    <text evidence="1">The sequence shown here is derived from an EMBL/GenBank/DDBJ whole genome shotgun (WGS) entry which is preliminary data.</text>
</comment>
<dbReference type="Proteomes" id="UP000663866">
    <property type="component" value="Unassembled WGS sequence"/>
</dbReference>
<proteinExistence type="predicted"/>
<evidence type="ECO:0000313" key="1">
    <source>
        <dbReference type="EMBL" id="CAF2154475.1"/>
    </source>
</evidence>
<accession>A0A816Y286</accession>
<evidence type="ECO:0008006" key="5">
    <source>
        <dbReference type="Google" id="ProtNLM"/>
    </source>
</evidence>
<dbReference type="SUPFAM" id="SSF55729">
    <property type="entry name" value="Acyl-CoA N-acyltransferases (Nat)"/>
    <property type="match status" value="1"/>
</dbReference>
<organism evidence="1 3">
    <name type="scientific">Rotaria magnacalcarata</name>
    <dbReference type="NCBI Taxonomy" id="392030"/>
    <lineage>
        <taxon>Eukaryota</taxon>
        <taxon>Metazoa</taxon>
        <taxon>Spiralia</taxon>
        <taxon>Gnathifera</taxon>
        <taxon>Rotifera</taxon>
        <taxon>Eurotatoria</taxon>
        <taxon>Bdelloidea</taxon>
        <taxon>Philodinida</taxon>
        <taxon>Philodinidae</taxon>
        <taxon>Rotaria</taxon>
    </lineage>
</organism>
<dbReference type="Proteomes" id="UP000663856">
    <property type="component" value="Unassembled WGS sequence"/>
</dbReference>
<gene>
    <name evidence="2" type="ORF">OVN521_LOCUS26100</name>
    <name evidence="1" type="ORF">WKI299_LOCUS30984</name>
</gene>
<dbReference type="EMBL" id="CAJNRF010014075">
    <property type="protein sequence ID" value="CAF2154475.1"/>
    <property type="molecule type" value="Genomic_DNA"/>
</dbReference>
<reference evidence="1" key="1">
    <citation type="submission" date="2021-02" db="EMBL/GenBank/DDBJ databases">
        <authorList>
            <person name="Nowell W R."/>
        </authorList>
    </citation>
    <scope>NUCLEOTIDE SEQUENCE</scope>
</reference>